<evidence type="ECO:0000313" key="4">
    <source>
        <dbReference type="Proteomes" id="UP000178413"/>
    </source>
</evidence>
<proteinExistence type="predicted"/>
<comment type="caution">
    <text evidence="3">The sequence shown here is derived from an EMBL/GenBank/DDBJ whole genome shotgun (WGS) entry which is preliminary data.</text>
</comment>
<evidence type="ECO:0000256" key="2">
    <source>
        <dbReference type="SAM" id="Phobius"/>
    </source>
</evidence>
<keyword evidence="2" id="KW-0472">Membrane</keyword>
<organism evidence="3 4">
    <name type="scientific">Candidatus Taylorbacteria bacterium RIFCSPHIGHO2_02_FULL_44_12</name>
    <dbReference type="NCBI Taxonomy" id="1802308"/>
    <lineage>
        <taxon>Bacteria</taxon>
        <taxon>Candidatus Tayloriibacteriota</taxon>
    </lineage>
</organism>
<dbReference type="EMBL" id="MHRM01000001">
    <property type="protein sequence ID" value="OHA24677.1"/>
    <property type="molecule type" value="Genomic_DNA"/>
</dbReference>
<dbReference type="AlphaFoldDB" id="A0A1G2MLE2"/>
<name>A0A1G2MLE2_9BACT</name>
<dbReference type="Proteomes" id="UP000178413">
    <property type="component" value="Unassembled WGS sequence"/>
</dbReference>
<protein>
    <submittedName>
        <fullName evidence="3">Uncharacterized protein</fullName>
    </submittedName>
</protein>
<keyword evidence="2" id="KW-1133">Transmembrane helix</keyword>
<evidence type="ECO:0000256" key="1">
    <source>
        <dbReference type="SAM" id="MobiDB-lite"/>
    </source>
</evidence>
<feature type="region of interest" description="Disordered" evidence="1">
    <location>
        <begin position="89"/>
        <end position="114"/>
    </location>
</feature>
<accession>A0A1G2MLE2</accession>
<reference evidence="3 4" key="1">
    <citation type="journal article" date="2016" name="Nat. Commun.">
        <title>Thousands of microbial genomes shed light on interconnected biogeochemical processes in an aquifer system.</title>
        <authorList>
            <person name="Anantharaman K."/>
            <person name="Brown C.T."/>
            <person name="Hug L.A."/>
            <person name="Sharon I."/>
            <person name="Castelle C.J."/>
            <person name="Probst A.J."/>
            <person name="Thomas B.C."/>
            <person name="Singh A."/>
            <person name="Wilkins M.J."/>
            <person name="Karaoz U."/>
            <person name="Brodie E.L."/>
            <person name="Williams K.H."/>
            <person name="Hubbard S.S."/>
            <person name="Banfield J.F."/>
        </authorList>
    </citation>
    <scope>NUCLEOTIDE SEQUENCE [LARGE SCALE GENOMIC DNA]</scope>
</reference>
<keyword evidence="2" id="KW-0812">Transmembrane</keyword>
<sequence length="114" mass="12832">MNRNRIGLILVIIVTVFVIFSSILGILNWRKAALARREKSVQIQEHAVPIEKLAETLGIGVTEVTTQKDGTQDVSVIVHDRGASFVMAPMSNRSPTVVPEQQVREMQRQRQKQQ</sequence>
<gene>
    <name evidence="3" type="ORF">A3D50_00570</name>
</gene>
<feature type="transmembrane region" description="Helical" evidence="2">
    <location>
        <begin position="6"/>
        <end position="29"/>
    </location>
</feature>
<evidence type="ECO:0000313" key="3">
    <source>
        <dbReference type="EMBL" id="OHA24677.1"/>
    </source>
</evidence>